<proteinExistence type="predicted"/>
<keyword evidence="2" id="KW-1185">Reference proteome</keyword>
<accession>A0AAE1E1C6</accession>
<sequence>MIMIGLHASREQGETLVPTQPHPESHPHHCKTSQGRALWQNNIESVKNDDLDVQSCQVHVKKRGKNLSGQLIKAPGDGAHARVELHIKLVLGSQRFCHRMPRDDMVQIGILMQHHEVWLGDEQALWRK</sequence>
<evidence type="ECO:0000313" key="2">
    <source>
        <dbReference type="Proteomes" id="UP001283361"/>
    </source>
</evidence>
<dbReference type="Proteomes" id="UP001283361">
    <property type="component" value="Unassembled WGS sequence"/>
</dbReference>
<protein>
    <submittedName>
        <fullName evidence="1">Uncharacterized protein</fullName>
    </submittedName>
</protein>
<organism evidence="1 2">
    <name type="scientific">Elysia crispata</name>
    <name type="common">lettuce slug</name>
    <dbReference type="NCBI Taxonomy" id="231223"/>
    <lineage>
        <taxon>Eukaryota</taxon>
        <taxon>Metazoa</taxon>
        <taxon>Spiralia</taxon>
        <taxon>Lophotrochozoa</taxon>
        <taxon>Mollusca</taxon>
        <taxon>Gastropoda</taxon>
        <taxon>Heterobranchia</taxon>
        <taxon>Euthyneura</taxon>
        <taxon>Panpulmonata</taxon>
        <taxon>Sacoglossa</taxon>
        <taxon>Placobranchoidea</taxon>
        <taxon>Plakobranchidae</taxon>
        <taxon>Elysia</taxon>
    </lineage>
</organism>
<reference evidence="1" key="1">
    <citation type="journal article" date="2023" name="G3 (Bethesda)">
        <title>A reference genome for the long-term kleptoplast-retaining sea slug Elysia crispata morphotype clarki.</title>
        <authorList>
            <person name="Eastman K.E."/>
            <person name="Pendleton A.L."/>
            <person name="Shaikh M.A."/>
            <person name="Suttiyut T."/>
            <person name="Ogas R."/>
            <person name="Tomko P."/>
            <person name="Gavelis G."/>
            <person name="Widhalm J.R."/>
            <person name="Wisecaver J.H."/>
        </authorList>
    </citation>
    <scope>NUCLEOTIDE SEQUENCE</scope>
    <source>
        <strain evidence="1">ECLA1</strain>
    </source>
</reference>
<gene>
    <name evidence="1" type="ORF">RRG08_038202</name>
</gene>
<evidence type="ECO:0000313" key="1">
    <source>
        <dbReference type="EMBL" id="KAK3790711.1"/>
    </source>
</evidence>
<comment type="caution">
    <text evidence="1">The sequence shown here is derived from an EMBL/GenBank/DDBJ whole genome shotgun (WGS) entry which is preliminary data.</text>
</comment>
<dbReference type="EMBL" id="JAWDGP010001519">
    <property type="protein sequence ID" value="KAK3790711.1"/>
    <property type="molecule type" value="Genomic_DNA"/>
</dbReference>
<name>A0AAE1E1C6_9GAST</name>
<dbReference type="AlphaFoldDB" id="A0AAE1E1C6"/>